<feature type="transmembrane region" description="Helical" evidence="6">
    <location>
        <begin position="112"/>
        <end position="131"/>
    </location>
</feature>
<dbReference type="InterPro" id="IPR050833">
    <property type="entry name" value="Poly_Biosynth_Transport"/>
</dbReference>
<keyword evidence="8" id="KW-1185">Reference proteome</keyword>
<comment type="subcellular location">
    <subcellularLocation>
        <location evidence="1">Cell membrane</location>
        <topology evidence="1">Multi-pass membrane protein</topology>
    </subcellularLocation>
</comment>
<sequence length="434" mass="48817">MKFMRNRIISNTIWLLSERIISIAGLFLVTSAVAKYIGPANFGKVNTAILYFSVLQAFVFWGSDTIGVKLISKFPMNGVNFLRSFALFKVISFFLTSVLVILYFYFEYDRLTFIFSLAVGISTFFVIIDYFNTFNEATLRSHINVIANVIGLSISFGIRYLIVEMKLSPEYLSIPIVAQGLIPFVIRFCVFKKNNKSHSFFYKPKFKLIKYGISSGFGLVISTVSVMVYLNVGRVLLSKFDSMFALGIYSVAIALGTSWSFVNSAIIASLTPMLYGSKKETSYEIASFLSMILILVGGSYFILFLVLGRYVITHLYGEVYSQVYSISLILIPVTILSSLGVVAARYIISQGGYKFEAKKSLITAIFTIFISWLLIMKYGIYGAAWGALLCEMLSLTVINYFYNKAEIFKIHLNIFNIPKNITVLKSALKTQSLK</sequence>
<feature type="transmembrane region" description="Helical" evidence="6">
    <location>
        <begin position="49"/>
        <end position="72"/>
    </location>
</feature>
<organism evidence="7 8">
    <name type="scientific">Tatumella terrea</name>
    <dbReference type="NCBI Taxonomy" id="419007"/>
    <lineage>
        <taxon>Bacteria</taxon>
        <taxon>Pseudomonadati</taxon>
        <taxon>Pseudomonadota</taxon>
        <taxon>Gammaproteobacteria</taxon>
        <taxon>Enterobacterales</taxon>
        <taxon>Erwiniaceae</taxon>
        <taxon>Tatumella</taxon>
    </lineage>
</organism>
<feature type="transmembrane region" description="Helical" evidence="6">
    <location>
        <begin position="143"/>
        <end position="162"/>
    </location>
</feature>
<comment type="caution">
    <text evidence="7">The sequence shown here is derived from an EMBL/GenBank/DDBJ whole genome shotgun (WGS) entry which is preliminary data.</text>
</comment>
<dbReference type="Pfam" id="PF01943">
    <property type="entry name" value="Polysacc_synt"/>
    <property type="match status" value="1"/>
</dbReference>
<gene>
    <name evidence="7" type="ORF">ACFP9W_07965</name>
</gene>
<feature type="transmembrane region" description="Helical" evidence="6">
    <location>
        <begin position="84"/>
        <end position="106"/>
    </location>
</feature>
<evidence type="ECO:0000256" key="3">
    <source>
        <dbReference type="ARBA" id="ARBA00022692"/>
    </source>
</evidence>
<feature type="transmembrane region" description="Helical" evidence="6">
    <location>
        <begin position="174"/>
        <end position="190"/>
    </location>
</feature>
<keyword evidence="3 6" id="KW-0812">Transmembrane</keyword>
<dbReference type="PANTHER" id="PTHR30250">
    <property type="entry name" value="PST FAMILY PREDICTED COLANIC ACID TRANSPORTER"/>
    <property type="match status" value="1"/>
</dbReference>
<evidence type="ECO:0000256" key="5">
    <source>
        <dbReference type="ARBA" id="ARBA00023136"/>
    </source>
</evidence>
<feature type="transmembrane region" description="Helical" evidence="6">
    <location>
        <begin position="288"/>
        <end position="312"/>
    </location>
</feature>
<evidence type="ECO:0000313" key="7">
    <source>
        <dbReference type="EMBL" id="MFC6378023.1"/>
    </source>
</evidence>
<feature type="transmembrane region" description="Helical" evidence="6">
    <location>
        <begin position="20"/>
        <end position="37"/>
    </location>
</feature>
<dbReference type="RefSeq" id="WP_385949224.1">
    <property type="nucleotide sequence ID" value="NZ_JBHSUB010000008.1"/>
</dbReference>
<feature type="transmembrane region" description="Helical" evidence="6">
    <location>
        <begin position="324"/>
        <end position="348"/>
    </location>
</feature>
<accession>A0ABW1VZI1</accession>
<dbReference type="EMBL" id="JBHSUB010000008">
    <property type="protein sequence ID" value="MFC6378023.1"/>
    <property type="molecule type" value="Genomic_DNA"/>
</dbReference>
<dbReference type="PANTHER" id="PTHR30250:SF11">
    <property type="entry name" value="O-ANTIGEN TRANSPORTER-RELATED"/>
    <property type="match status" value="1"/>
</dbReference>
<feature type="transmembrane region" description="Helical" evidence="6">
    <location>
        <begin position="211"/>
        <end position="232"/>
    </location>
</feature>
<dbReference type="InterPro" id="IPR002797">
    <property type="entry name" value="Polysacc_synth"/>
</dbReference>
<dbReference type="Proteomes" id="UP001596230">
    <property type="component" value="Unassembled WGS sequence"/>
</dbReference>
<feature type="transmembrane region" description="Helical" evidence="6">
    <location>
        <begin position="244"/>
        <end position="267"/>
    </location>
</feature>
<proteinExistence type="predicted"/>
<feature type="transmembrane region" description="Helical" evidence="6">
    <location>
        <begin position="360"/>
        <end position="378"/>
    </location>
</feature>
<keyword evidence="2" id="KW-1003">Cell membrane</keyword>
<protein>
    <submittedName>
        <fullName evidence="7">Polysaccharide biosynthesis C-terminal domain-containing protein</fullName>
    </submittedName>
</protein>
<name>A0ABW1VZI1_9GAMM</name>
<evidence type="ECO:0000256" key="6">
    <source>
        <dbReference type="SAM" id="Phobius"/>
    </source>
</evidence>
<evidence type="ECO:0000256" key="4">
    <source>
        <dbReference type="ARBA" id="ARBA00022989"/>
    </source>
</evidence>
<reference evidence="8" key="1">
    <citation type="journal article" date="2019" name="Int. J. Syst. Evol. Microbiol.">
        <title>The Global Catalogue of Microorganisms (GCM) 10K type strain sequencing project: providing services to taxonomists for standard genome sequencing and annotation.</title>
        <authorList>
            <consortium name="The Broad Institute Genomics Platform"/>
            <consortium name="The Broad Institute Genome Sequencing Center for Infectious Disease"/>
            <person name="Wu L."/>
            <person name="Ma J."/>
        </authorList>
    </citation>
    <scope>NUCLEOTIDE SEQUENCE [LARGE SCALE GENOMIC DNA]</scope>
    <source>
        <strain evidence="8">CGMCC 1.18518</strain>
    </source>
</reference>
<keyword evidence="5 6" id="KW-0472">Membrane</keyword>
<evidence type="ECO:0000256" key="1">
    <source>
        <dbReference type="ARBA" id="ARBA00004651"/>
    </source>
</evidence>
<feature type="transmembrane region" description="Helical" evidence="6">
    <location>
        <begin position="384"/>
        <end position="402"/>
    </location>
</feature>
<evidence type="ECO:0000313" key="8">
    <source>
        <dbReference type="Proteomes" id="UP001596230"/>
    </source>
</evidence>
<keyword evidence="4 6" id="KW-1133">Transmembrane helix</keyword>
<evidence type="ECO:0000256" key="2">
    <source>
        <dbReference type="ARBA" id="ARBA00022475"/>
    </source>
</evidence>